<evidence type="ECO:0000313" key="2">
    <source>
        <dbReference type="RefSeq" id="XP_006820205.1"/>
    </source>
</evidence>
<proteinExistence type="predicted"/>
<name>A0ABM0MJL4_SACKO</name>
<protein>
    <submittedName>
        <fullName evidence="2">Uncharacterized protein LOC102801092</fullName>
    </submittedName>
</protein>
<dbReference type="GeneID" id="102801092"/>
<evidence type="ECO:0000313" key="1">
    <source>
        <dbReference type="Proteomes" id="UP000694865"/>
    </source>
</evidence>
<organism evidence="1 2">
    <name type="scientific">Saccoglossus kowalevskii</name>
    <name type="common">Acorn worm</name>
    <dbReference type="NCBI Taxonomy" id="10224"/>
    <lineage>
        <taxon>Eukaryota</taxon>
        <taxon>Metazoa</taxon>
        <taxon>Hemichordata</taxon>
        <taxon>Enteropneusta</taxon>
        <taxon>Harrimaniidae</taxon>
        <taxon>Saccoglossus</taxon>
    </lineage>
</organism>
<dbReference type="RefSeq" id="XP_006820205.1">
    <property type="nucleotide sequence ID" value="XM_006820142.1"/>
</dbReference>
<reference evidence="2" key="1">
    <citation type="submission" date="2025-08" db="UniProtKB">
        <authorList>
            <consortium name="RefSeq"/>
        </authorList>
    </citation>
    <scope>IDENTIFICATION</scope>
    <source>
        <tissue evidence="2">Testes</tissue>
    </source>
</reference>
<accession>A0ABM0MJL4</accession>
<keyword evidence="1" id="KW-1185">Reference proteome</keyword>
<sequence length="718" mass="82396">MLMLADIYNTGRWNEVFCDLDAFVDFFPYTEPFNVTAIQTKMCTLNVTQFFDLVGSDVGIDVLEMEKWDTGNMTEMMDLLKRYNEALQNYNVDMMIELFSSLDSMLSNDGMWGNFKGYMDSIATIAEWFNNRVDELEGFNFNLTNLLKNKTATFETLTSMMSPETAEVFRKALINPSNFMQFMNINQFQANVCDQQWFNYVLQFPSDVSEDEIASLQETLCNIAKNETAFNELTYAFFEQFDLLSFYNEIAAMMSGNIGTDFIAWTALVEELQEAMDKINMILEKDLFKYGNHSNPWDMNTSFMDNFVRSLREILVFMSPDGFQNATSPMCNMVMPWIGNTTMWMEYVEPKLIRDAHFMRIINENIVTMEENILESIALQDNMTMTIQFAMETVIVLPGMIDASIQIMSDPRMLQLYMNASMQLIDMGEDAAALIVCDKLSLNMMIGAPSNLNVSAISTVLCGMQRIRSTELMKQSMEIMGIQSMFEEMMYISFAPIEELGSFNCEEYANSMLEMQINMNDFVTSIMSGNLTSAVFNMPLLNLVDIATDLMTKVSPDELQSVAEMLTLFAPLFDNETLALLENMDAIMPYMGMIQRWMDERIRNQTVSSLPISFKDVFINSSAVEQYLREVLELDTYLLKVIMNSSLNTDALLNMIGYDLMEYEEYTCQSALDDLILFPPAVNVTRALNDLCMLNISSVMFDLRTYIDCHSLYSRFVQ</sequence>
<dbReference type="Proteomes" id="UP000694865">
    <property type="component" value="Unplaced"/>
</dbReference>
<gene>
    <name evidence="2" type="primary">LOC102801092</name>
</gene>